<evidence type="ECO:0000313" key="11">
    <source>
        <dbReference type="Proteomes" id="UP001642540"/>
    </source>
</evidence>
<feature type="domain" description="Beta-hexosaminidase eukaryotic type N-terminal" evidence="9">
    <location>
        <begin position="39"/>
        <end position="168"/>
    </location>
</feature>
<comment type="catalytic activity">
    <reaction evidence="1 6">
        <text>Hydrolysis of terminal non-reducing N-acetyl-D-hexosamine residues in N-acetyl-beta-D-hexosaminides.</text>
        <dbReference type="EC" id="3.2.1.52"/>
    </reaction>
</comment>
<dbReference type="Gene3D" id="3.30.379.10">
    <property type="entry name" value="Chitobiase/beta-hexosaminidase domain 2-like"/>
    <property type="match status" value="1"/>
</dbReference>
<feature type="domain" description="Glycoside hydrolase family 20 catalytic" evidence="8">
    <location>
        <begin position="196"/>
        <end position="435"/>
    </location>
</feature>
<evidence type="ECO:0000259" key="9">
    <source>
        <dbReference type="Pfam" id="PF14845"/>
    </source>
</evidence>
<dbReference type="SUPFAM" id="SSF51445">
    <property type="entry name" value="(Trans)glycosidases"/>
    <property type="match status" value="1"/>
</dbReference>
<dbReference type="PANTHER" id="PTHR22600">
    <property type="entry name" value="BETA-HEXOSAMINIDASE"/>
    <property type="match status" value="1"/>
</dbReference>
<evidence type="ECO:0000256" key="6">
    <source>
        <dbReference type="PIRNR" id="PIRNR001093"/>
    </source>
</evidence>
<feature type="signal peptide" evidence="7">
    <location>
        <begin position="1"/>
        <end position="18"/>
    </location>
</feature>
<dbReference type="InterPro" id="IPR025705">
    <property type="entry name" value="Beta_hexosaminidase_sua/sub"/>
</dbReference>
<feature type="domain" description="Glycoside hydrolase family 20 catalytic" evidence="8">
    <location>
        <begin position="447"/>
        <end position="489"/>
    </location>
</feature>
<evidence type="ECO:0000256" key="2">
    <source>
        <dbReference type="ARBA" id="ARBA00006285"/>
    </source>
</evidence>
<name>A0ABP1RDQ2_9HEXA</name>
<evidence type="ECO:0000256" key="7">
    <source>
        <dbReference type="SAM" id="SignalP"/>
    </source>
</evidence>
<reference evidence="10 11" key="1">
    <citation type="submission" date="2024-08" db="EMBL/GenBank/DDBJ databases">
        <authorList>
            <person name="Cucini C."/>
            <person name="Frati F."/>
        </authorList>
    </citation>
    <scope>NUCLEOTIDE SEQUENCE [LARGE SCALE GENOMIC DNA]</scope>
</reference>
<dbReference type="InterPro" id="IPR015883">
    <property type="entry name" value="Glyco_hydro_20_cat"/>
</dbReference>
<protein>
    <recommendedName>
        <fullName evidence="6">Beta-hexosaminidase</fullName>
        <ecNumber evidence="6">3.2.1.52</ecNumber>
    </recommendedName>
</protein>
<keyword evidence="11" id="KW-1185">Reference proteome</keyword>
<proteinExistence type="inferred from homology"/>
<dbReference type="PANTHER" id="PTHR22600:SF21">
    <property type="entry name" value="BETA-HEXOSAMINIDASE A"/>
    <property type="match status" value="1"/>
</dbReference>
<comment type="caution">
    <text evidence="10">The sequence shown here is derived from an EMBL/GenBank/DDBJ whole genome shotgun (WGS) entry which is preliminary data.</text>
</comment>
<dbReference type="InterPro" id="IPR029018">
    <property type="entry name" value="Hex-like_dom2"/>
</dbReference>
<dbReference type="Proteomes" id="UP001642540">
    <property type="component" value="Unassembled WGS sequence"/>
</dbReference>
<accession>A0ABP1RDQ2</accession>
<organism evidence="10 11">
    <name type="scientific">Orchesella dallaii</name>
    <dbReference type="NCBI Taxonomy" id="48710"/>
    <lineage>
        <taxon>Eukaryota</taxon>
        <taxon>Metazoa</taxon>
        <taxon>Ecdysozoa</taxon>
        <taxon>Arthropoda</taxon>
        <taxon>Hexapoda</taxon>
        <taxon>Collembola</taxon>
        <taxon>Entomobryomorpha</taxon>
        <taxon>Entomobryoidea</taxon>
        <taxon>Orchesellidae</taxon>
        <taxon>Orchesellinae</taxon>
        <taxon>Orchesella</taxon>
    </lineage>
</organism>
<dbReference type="Pfam" id="PF00728">
    <property type="entry name" value="Glyco_hydro_20"/>
    <property type="match status" value="2"/>
</dbReference>
<evidence type="ECO:0000259" key="8">
    <source>
        <dbReference type="Pfam" id="PF00728"/>
    </source>
</evidence>
<evidence type="ECO:0000256" key="5">
    <source>
        <dbReference type="ARBA" id="ARBA00023295"/>
    </source>
</evidence>
<keyword evidence="5 6" id="KW-0326">Glycosidase</keyword>
<gene>
    <name evidence="10" type="ORF">ODALV1_LOCUS21385</name>
</gene>
<dbReference type="Gene3D" id="3.20.20.80">
    <property type="entry name" value="Glycosidases"/>
    <property type="match status" value="2"/>
</dbReference>
<dbReference type="PIRSF" id="PIRSF001093">
    <property type="entry name" value="B-hxosamndse_ab_euk"/>
    <property type="match status" value="1"/>
</dbReference>
<feature type="chain" id="PRO_5047084041" description="Beta-hexosaminidase" evidence="7">
    <location>
        <begin position="19"/>
        <end position="540"/>
    </location>
</feature>
<dbReference type="Pfam" id="PF14845">
    <property type="entry name" value="Glycohydro_20b2"/>
    <property type="match status" value="1"/>
</dbReference>
<dbReference type="InterPro" id="IPR029019">
    <property type="entry name" value="HEX_eukaryotic_N"/>
</dbReference>
<dbReference type="EMBL" id="CAXLJM020000072">
    <property type="protein sequence ID" value="CAL8126408.1"/>
    <property type="molecule type" value="Genomic_DNA"/>
</dbReference>
<sequence length="540" mass="62149">MFLNVQFCMIFLVSHVYGYLFPIEPRGPLQGQEWPPGSPWPLPFSWTSTEQLVTFDTATFRIVKNFTGTCEPIDFAIQKYNQGFLFPVYGNGNSSSDPSLPVVAELVVTLSDNEQQNECLQYPKLSDDPETHEHYDLGISVTDNTAIATLEATTVWGALRGIETFSQLIWPNDDYEGQEETHFFANITEIHDKPRFSHRGLMIDSARHYLPERIFYEILDGMMYNKLNVLHWHIVDDQSFPLVSLKFPELSAKGAYNDKAIYTPEAVQRVINGARLRGIRVILEFDTPGHTHGFGRAFPELLTPCYGDGPSGSPDAPNFPEHAGRENLDPTQNYTYNFMREFFTEIAQNVTRDSFIHLGIDEVYMGCWDPSHNPVIADFMIKNGYTDLHQVQEHYTLRHIEMVKSLGLTPISWQDPLDSNVTLDKDVVIQAWKDWGHPWDVQFKVRITDEEKSRILGGEACIWSEFVDKTNIVSRIFPFVSAIGERLWTFDMGIEDMDAANARRRLDQHRCRTLRRGLPVQPILPGYCGRWETENRRRRR</sequence>
<dbReference type="PRINTS" id="PR00738">
    <property type="entry name" value="GLHYDRLASE20"/>
</dbReference>
<dbReference type="EC" id="3.2.1.52" evidence="6"/>
<evidence type="ECO:0000313" key="10">
    <source>
        <dbReference type="EMBL" id="CAL8126408.1"/>
    </source>
</evidence>
<keyword evidence="7" id="KW-0732">Signal</keyword>
<evidence type="ECO:0000256" key="3">
    <source>
        <dbReference type="ARBA" id="ARBA00022801"/>
    </source>
</evidence>
<comment type="similarity">
    <text evidence="2 6">Belongs to the glycosyl hydrolase 20 family.</text>
</comment>
<keyword evidence="4" id="KW-0325">Glycoprotein</keyword>
<keyword evidence="3 6" id="KW-0378">Hydrolase</keyword>
<evidence type="ECO:0000256" key="1">
    <source>
        <dbReference type="ARBA" id="ARBA00001231"/>
    </source>
</evidence>
<dbReference type="InterPro" id="IPR017853">
    <property type="entry name" value="GH"/>
</dbReference>
<evidence type="ECO:0000256" key="4">
    <source>
        <dbReference type="ARBA" id="ARBA00023180"/>
    </source>
</evidence>
<dbReference type="SUPFAM" id="SSF55545">
    <property type="entry name" value="beta-N-acetylhexosaminidase-like domain"/>
    <property type="match status" value="1"/>
</dbReference>